<accession>A0A371F519</accession>
<reference evidence="2" key="1">
    <citation type="submission" date="2018-05" db="EMBL/GenBank/DDBJ databases">
        <title>Draft genome of Mucuna pruriens seed.</title>
        <authorList>
            <person name="Nnadi N.E."/>
            <person name="Vos R."/>
            <person name="Hasami M.H."/>
            <person name="Devisetty U.K."/>
            <person name="Aguiy J.C."/>
        </authorList>
    </citation>
    <scope>NUCLEOTIDE SEQUENCE [LARGE SCALE GENOMIC DNA]</scope>
    <source>
        <strain evidence="2">JCA_2017</strain>
    </source>
</reference>
<evidence type="ECO:0000313" key="2">
    <source>
        <dbReference type="EMBL" id="RDX73371.1"/>
    </source>
</evidence>
<dbReference type="OrthoDB" id="1418540at2759"/>
<dbReference type="EMBL" id="QJKJ01010556">
    <property type="protein sequence ID" value="RDX73371.1"/>
    <property type="molecule type" value="Genomic_DNA"/>
</dbReference>
<evidence type="ECO:0000313" key="3">
    <source>
        <dbReference type="Proteomes" id="UP000257109"/>
    </source>
</evidence>
<organism evidence="2 3">
    <name type="scientific">Mucuna pruriens</name>
    <name type="common">Velvet bean</name>
    <name type="synonym">Dolichos pruriens</name>
    <dbReference type="NCBI Taxonomy" id="157652"/>
    <lineage>
        <taxon>Eukaryota</taxon>
        <taxon>Viridiplantae</taxon>
        <taxon>Streptophyta</taxon>
        <taxon>Embryophyta</taxon>
        <taxon>Tracheophyta</taxon>
        <taxon>Spermatophyta</taxon>
        <taxon>Magnoliopsida</taxon>
        <taxon>eudicotyledons</taxon>
        <taxon>Gunneridae</taxon>
        <taxon>Pentapetalae</taxon>
        <taxon>rosids</taxon>
        <taxon>fabids</taxon>
        <taxon>Fabales</taxon>
        <taxon>Fabaceae</taxon>
        <taxon>Papilionoideae</taxon>
        <taxon>50 kb inversion clade</taxon>
        <taxon>NPAAA clade</taxon>
        <taxon>indigoferoid/millettioid clade</taxon>
        <taxon>Phaseoleae</taxon>
        <taxon>Mucuna</taxon>
    </lineage>
</organism>
<dbReference type="AlphaFoldDB" id="A0A371F519"/>
<dbReference type="PANTHER" id="PTHR32108">
    <property type="entry name" value="DNA-DIRECTED RNA POLYMERASE SUBUNIT ALPHA"/>
    <property type="match status" value="1"/>
</dbReference>
<dbReference type="Proteomes" id="UP000257109">
    <property type="component" value="Unassembled WGS sequence"/>
</dbReference>
<feature type="region of interest" description="Disordered" evidence="1">
    <location>
        <begin position="70"/>
        <end position="101"/>
    </location>
</feature>
<protein>
    <submittedName>
        <fullName evidence="2">Uncharacterized protein</fullName>
    </submittedName>
</protein>
<sequence length="213" mass="23874">MVTMFIDTLPSPFYDKAVVSVASSFVDLGMVGDRIDDGIDFVKKPSQEKKKGEASAILLELALPYGKGKPPPPYPTQISLNKAQSKADTRTTASSRNARFAQQNAPGKTLSLIPMTYMELFPFLLQNNLIVVVPLRPVEPPYPKSCDPNMMCDYHGGIIRHPTEKCWSLRHKVQDLIDGGWLRFREREPNINSSPFPEHGGLFIDTIFHESQK</sequence>
<keyword evidence="3" id="KW-1185">Reference proteome</keyword>
<evidence type="ECO:0000256" key="1">
    <source>
        <dbReference type="SAM" id="MobiDB-lite"/>
    </source>
</evidence>
<proteinExistence type="predicted"/>
<comment type="caution">
    <text evidence="2">The sequence shown here is derived from an EMBL/GenBank/DDBJ whole genome shotgun (WGS) entry which is preliminary data.</text>
</comment>
<dbReference type="PANTHER" id="PTHR32108:SF9">
    <property type="entry name" value="REVERSE TRANSCRIPTASE RNASE H-LIKE DOMAIN-CONTAINING PROTEIN"/>
    <property type="match status" value="1"/>
</dbReference>
<name>A0A371F519_MUCPR</name>
<feature type="compositionally biased region" description="Polar residues" evidence="1">
    <location>
        <begin position="76"/>
        <end position="101"/>
    </location>
</feature>
<gene>
    <name evidence="2" type="ORF">CR513_47029</name>
</gene>
<feature type="non-terminal residue" evidence="2">
    <location>
        <position position="1"/>
    </location>
</feature>